<dbReference type="EMBL" id="SHNN01000001">
    <property type="protein sequence ID" value="MCX2980082.1"/>
    <property type="molecule type" value="Genomic_DNA"/>
</dbReference>
<proteinExistence type="predicted"/>
<accession>A0ABT3TCQ1</accession>
<keyword evidence="2" id="KW-1185">Reference proteome</keyword>
<dbReference type="Proteomes" id="UP001143362">
    <property type="component" value="Unassembled WGS sequence"/>
</dbReference>
<dbReference type="RefSeq" id="WP_279244062.1">
    <property type="nucleotide sequence ID" value="NZ_SHNN01000001.1"/>
</dbReference>
<protein>
    <submittedName>
        <fullName evidence="1">NRDE family protein</fullName>
    </submittedName>
</protein>
<sequence>MCLIIFAHQQHHRYPLLVAANRDEHYQRETANAGFWPQHQQLLAGRDLVAGGTWLGITRGGRFAAITNHRNPPTTPDKPRSRGMLTLDFLSGTTRAEDYLQQLAMDAGSYAGFNLILGDGEELYYYSNLEHKVRCLPPGLYSLSNALLDTPWPKQTRGISELQSVLTQDFISHDELSRAVSSAEVEPDDRLPETGVGLELERLLSAQFIVAPDYGTRATSTLSIERSGIIRFREQNYGHGGTRLQQRAFCINPTAGE</sequence>
<comment type="caution">
    <text evidence="1">The sequence shown here is derived from an EMBL/GenBank/DDBJ whole genome shotgun (WGS) entry which is preliminary data.</text>
</comment>
<reference evidence="1" key="1">
    <citation type="submission" date="2019-02" db="EMBL/GenBank/DDBJ databases">
        <authorList>
            <person name="Li S.-H."/>
        </authorList>
    </citation>
    <scope>NUCLEOTIDE SEQUENCE</scope>
    <source>
        <strain evidence="1">IMCC14734</strain>
    </source>
</reference>
<evidence type="ECO:0000313" key="2">
    <source>
        <dbReference type="Proteomes" id="UP001143362"/>
    </source>
</evidence>
<gene>
    <name evidence="1" type="ORF">EYC98_04290</name>
</gene>
<dbReference type="InterPro" id="IPR008551">
    <property type="entry name" value="TANGO2"/>
</dbReference>
<evidence type="ECO:0000313" key="1">
    <source>
        <dbReference type="EMBL" id="MCX2980082.1"/>
    </source>
</evidence>
<dbReference type="PANTHER" id="PTHR17985:SF8">
    <property type="entry name" value="TRANSPORT AND GOLGI ORGANIZATION PROTEIN 2 HOMOLOG"/>
    <property type="match status" value="1"/>
</dbReference>
<name>A0ABT3TCQ1_9GAMM</name>
<dbReference type="PANTHER" id="PTHR17985">
    <property type="entry name" value="SER/THR-RICH PROTEIN T10 IN DGCR REGION"/>
    <property type="match status" value="1"/>
</dbReference>
<organism evidence="1 2">
    <name type="scientific">Candidatus Litorirhabdus singularis</name>
    <dbReference type="NCBI Taxonomy" id="2518993"/>
    <lineage>
        <taxon>Bacteria</taxon>
        <taxon>Pseudomonadati</taxon>
        <taxon>Pseudomonadota</taxon>
        <taxon>Gammaproteobacteria</taxon>
        <taxon>Cellvibrionales</taxon>
        <taxon>Halieaceae</taxon>
        <taxon>Candidatus Litorirhabdus</taxon>
    </lineage>
</organism>
<dbReference type="Pfam" id="PF05742">
    <property type="entry name" value="TANGO2"/>
    <property type="match status" value="1"/>
</dbReference>